<evidence type="ECO:0000256" key="1">
    <source>
        <dbReference type="SAM" id="MobiDB-lite"/>
    </source>
</evidence>
<gene>
    <name evidence="2" type="ORF">HNQ47_001209</name>
</gene>
<proteinExistence type="predicted"/>
<evidence type="ECO:0000313" key="3">
    <source>
        <dbReference type="Proteomes" id="UP000539953"/>
    </source>
</evidence>
<organism evidence="2 3">
    <name type="scientific">Catenisphaera adipataccumulans</name>
    <dbReference type="NCBI Taxonomy" id="700500"/>
    <lineage>
        <taxon>Bacteria</taxon>
        <taxon>Bacillati</taxon>
        <taxon>Bacillota</taxon>
        <taxon>Erysipelotrichia</taxon>
        <taxon>Erysipelotrichales</taxon>
        <taxon>Erysipelotrichaceae</taxon>
        <taxon>Catenisphaera</taxon>
    </lineage>
</organism>
<dbReference type="AlphaFoldDB" id="A0A7W8FVI7"/>
<protein>
    <submittedName>
        <fullName evidence="2">Uncharacterized protein (UPF0147 family)</fullName>
    </submittedName>
</protein>
<comment type="caution">
    <text evidence="2">The sequence shown here is derived from an EMBL/GenBank/DDBJ whole genome shotgun (WGS) entry which is preliminary data.</text>
</comment>
<evidence type="ECO:0000313" key="2">
    <source>
        <dbReference type="EMBL" id="MBB5183188.1"/>
    </source>
</evidence>
<reference evidence="2 3" key="1">
    <citation type="submission" date="2020-08" db="EMBL/GenBank/DDBJ databases">
        <title>Genomic Encyclopedia of Type Strains, Phase IV (KMG-IV): sequencing the most valuable type-strain genomes for metagenomic binning, comparative biology and taxonomic classification.</title>
        <authorList>
            <person name="Goeker M."/>
        </authorList>
    </citation>
    <scope>NUCLEOTIDE SEQUENCE [LARGE SCALE GENOMIC DNA]</scope>
    <source>
        <strain evidence="2 3">DSM 25799</strain>
    </source>
</reference>
<sequence length="188" mass="21240">MSDEEKKTAESEVEKLKEESLEELENYREDGNAENEKMINDARERLNKIFSDLKQWTKDTSDPEKIKAVLENSKENVTKTLQESREKAVEISNSESFRKTIDGTKDVLEGTLGLISEGFKATGELLMNNPAMKNAAQRADERMDTLRKSEGLKRGVDAAEEFTNKMNSTIFGGLRNLLDKKDDGDGQQ</sequence>
<dbReference type="EMBL" id="JACHHK010000004">
    <property type="protein sequence ID" value="MBB5183188.1"/>
    <property type="molecule type" value="Genomic_DNA"/>
</dbReference>
<dbReference type="RefSeq" id="WP_183328486.1">
    <property type="nucleotide sequence ID" value="NZ_JACHHK010000004.1"/>
</dbReference>
<keyword evidence="3" id="KW-1185">Reference proteome</keyword>
<feature type="region of interest" description="Disordered" evidence="1">
    <location>
        <begin position="1"/>
        <end position="36"/>
    </location>
</feature>
<name>A0A7W8FVI7_9FIRM</name>
<accession>A0A7W8FVI7</accession>
<dbReference type="Proteomes" id="UP000539953">
    <property type="component" value="Unassembled WGS sequence"/>
</dbReference>